<evidence type="ECO:0000313" key="2">
    <source>
        <dbReference type="EMBL" id="MDT9684026.1"/>
    </source>
</evidence>
<dbReference type="Proteomes" id="UP001250181">
    <property type="component" value="Unassembled WGS sequence"/>
</dbReference>
<reference evidence="2 3" key="1">
    <citation type="submission" date="2023-09" db="EMBL/GenBank/DDBJ databases">
        <title>Streptomyces sp. nov.: A antagonism against Alternaria gaisen Producing Streptochlin, Isolated from Tamarix root soil.</title>
        <authorList>
            <person name="Chen Y."/>
        </authorList>
    </citation>
    <scope>NUCLEOTIDE SEQUENCE [LARGE SCALE GENOMIC DNA]</scope>
    <source>
        <strain evidence="2 3">TRM76323</strain>
    </source>
</reference>
<proteinExistence type="predicted"/>
<dbReference type="Pfam" id="PF25232">
    <property type="entry name" value="DUF7848"/>
    <property type="match status" value="1"/>
</dbReference>
<protein>
    <recommendedName>
        <fullName evidence="1">DUF7848 domain-containing protein</fullName>
    </recommendedName>
</protein>
<evidence type="ECO:0000259" key="1">
    <source>
        <dbReference type="Pfam" id="PF25232"/>
    </source>
</evidence>
<dbReference type="RefSeq" id="WP_315879085.1">
    <property type="nucleotide sequence ID" value="NZ_JAWCTQ010000022.1"/>
</dbReference>
<feature type="domain" description="DUF7848" evidence="1">
    <location>
        <begin position="1"/>
        <end position="75"/>
    </location>
</feature>
<comment type="caution">
    <text evidence="2">The sequence shown here is derived from an EMBL/GenBank/DDBJ whole genome shotgun (WGS) entry which is preliminary data.</text>
</comment>
<keyword evidence="3" id="KW-1185">Reference proteome</keyword>
<accession>A0ABU3QN42</accession>
<name>A0ABU3QN42_9ACTN</name>
<sequence>MSPRAVYRHATPTIRHAPEGGVTHETFCVTAGCGDESGARGEQAAAQGWAPRRAGRTGHDVSRRFVTDHAEATRAE</sequence>
<dbReference type="EMBL" id="JAWCTQ010000022">
    <property type="protein sequence ID" value="MDT9684026.1"/>
    <property type="molecule type" value="Genomic_DNA"/>
</dbReference>
<organism evidence="2 3">
    <name type="scientific">Streptomyces tamarix</name>
    <dbReference type="NCBI Taxonomy" id="3078565"/>
    <lineage>
        <taxon>Bacteria</taxon>
        <taxon>Bacillati</taxon>
        <taxon>Actinomycetota</taxon>
        <taxon>Actinomycetes</taxon>
        <taxon>Kitasatosporales</taxon>
        <taxon>Streptomycetaceae</taxon>
        <taxon>Streptomyces</taxon>
    </lineage>
</organism>
<dbReference type="InterPro" id="IPR057170">
    <property type="entry name" value="DUF7848"/>
</dbReference>
<evidence type="ECO:0000313" key="3">
    <source>
        <dbReference type="Proteomes" id="UP001250181"/>
    </source>
</evidence>
<gene>
    <name evidence="2" type="ORF">RND61_18455</name>
</gene>